<dbReference type="Pfam" id="PF12895">
    <property type="entry name" value="ANAPC3"/>
    <property type="match status" value="1"/>
</dbReference>
<evidence type="ECO:0000256" key="8">
    <source>
        <dbReference type="SAM" id="MobiDB-lite"/>
    </source>
</evidence>
<evidence type="ECO:0000256" key="2">
    <source>
        <dbReference type="ARBA" id="ARBA00022737"/>
    </source>
</evidence>
<gene>
    <name evidence="9" type="primary">LOC114331058</name>
</gene>
<evidence type="ECO:0000256" key="4">
    <source>
        <dbReference type="ARBA" id="ARBA00023242"/>
    </source>
</evidence>
<dbReference type="PANTHER" id="PTHR12558:SF13">
    <property type="entry name" value="CELL DIVISION CYCLE PROTEIN 27 HOMOLOG"/>
    <property type="match status" value="1"/>
</dbReference>
<dbReference type="RefSeq" id="XP_028136333.1">
    <property type="nucleotide sequence ID" value="XM_028280532.1"/>
</dbReference>
<feature type="repeat" description="TPR" evidence="7">
    <location>
        <begin position="566"/>
        <end position="599"/>
    </location>
</feature>
<dbReference type="FunCoup" id="A0A6P7FTP6">
    <property type="interactions" value="2685"/>
</dbReference>
<dbReference type="PANTHER" id="PTHR12558">
    <property type="entry name" value="CELL DIVISION CYCLE 16,23,27"/>
    <property type="match status" value="1"/>
</dbReference>
<reference evidence="9" key="1">
    <citation type="submission" date="2025-08" db="UniProtKB">
        <authorList>
            <consortium name="RefSeq"/>
        </authorList>
    </citation>
    <scope>IDENTIFICATION</scope>
    <source>
        <tissue evidence="9">Whole insect</tissue>
    </source>
</reference>
<dbReference type="KEGG" id="dvv:114331058"/>
<dbReference type="OrthoDB" id="329563at2759"/>
<dbReference type="GO" id="GO:0051301">
    <property type="term" value="P:cell division"/>
    <property type="evidence" value="ECO:0007669"/>
    <property type="project" value="UniProtKB-KW"/>
</dbReference>
<feature type="compositionally biased region" description="Polar residues" evidence="8">
    <location>
        <begin position="371"/>
        <end position="384"/>
    </location>
</feature>
<proteinExistence type="inferred from homology"/>
<dbReference type="GO" id="GO:0005737">
    <property type="term" value="C:cytoplasm"/>
    <property type="evidence" value="ECO:0007669"/>
    <property type="project" value="TreeGrafter"/>
</dbReference>
<dbReference type="GO" id="GO:0007091">
    <property type="term" value="P:metaphase/anaphase transition of mitotic cell cycle"/>
    <property type="evidence" value="ECO:0007669"/>
    <property type="project" value="TreeGrafter"/>
</dbReference>
<dbReference type="Gene3D" id="1.25.40.10">
    <property type="entry name" value="Tetratricopeptide repeat domain"/>
    <property type="match status" value="4"/>
</dbReference>
<dbReference type="Pfam" id="PF13181">
    <property type="entry name" value="TPR_8"/>
    <property type="match status" value="2"/>
</dbReference>
<dbReference type="FunFam" id="1.25.40.10:FF:000018">
    <property type="entry name" value="Cell division cycle protein 27 homolog B"/>
    <property type="match status" value="1"/>
</dbReference>
<accession>A0A6P7FTP6</accession>
<name>A0A6P7FTP6_DIAVI</name>
<dbReference type="SMART" id="SM00028">
    <property type="entry name" value="TPR"/>
    <property type="match status" value="9"/>
</dbReference>
<dbReference type="GO" id="GO:0031145">
    <property type="term" value="P:anaphase-promoting complex-dependent catabolic process"/>
    <property type="evidence" value="ECO:0007669"/>
    <property type="project" value="TreeGrafter"/>
</dbReference>
<feature type="region of interest" description="Disordered" evidence="8">
    <location>
        <begin position="768"/>
        <end position="826"/>
    </location>
</feature>
<dbReference type="Pfam" id="PF00515">
    <property type="entry name" value="TPR_1"/>
    <property type="match status" value="1"/>
</dbReference>
<feature type="repeat" description="TPR" evidence="7">
    <location>
        <begin position="115"/>
        <end position="148"/>
    </location>
</feature>
<feature type="repeat" description="TPR" evidence="7">
    <location>
        <begin position="634"/>
        <end position="667"/>
    </location>
</feature>
<dbReference type="InParanoid" id="A0A6P7FTP6"/>
<dbReference type="Pfam" id="PF13432">
    <property type="entry name" value="TPR_16"/>
    <property type="match status" value="1"/>
</dbReference>
<dbReference type="PROSITE" id="PS50293">
    <property type="entry name" value="TPR_REGION"/>
    <property type="match status" value="1"/>
</dbReference>
<feature type="repeat" description="TPR" evidence="7">
    <location>
        <begin position="736"/>
        <end position="769"/>
    </location>
</feature>
<comment type="subcellular location">
    <subcellularLocation>
        <location evidence="1">Nucleus</location>
    </subcellularLocation>
</comment>
<dbReference type="PROSITE" id="PS50005">
    <property type="entry name" value="TPR"/>
    <property type="match status" value="5"/>
</dbReference>
<evidence type="ECO:0000256" key="7">
    <source>
        <dbReference type="PROSITE-ProRule" id="PRU00339"/>
    </source>
</evidence>
<keyword evidence="2" id="KW-0677">Repeat</keyword>
<keyword evidence="9" id="KW-0131">Cell cycle</keyword>
<keyword evidence="9" id="KW-0132">Cell division</keyword>
<dbReference type="GO" id="GO:0005680">
    <property type="term" value="C:anaphase-promoting complex"/>
    <property type="evidence" value="ECO:0007669"/>
    <property type="project" value="TreeGrafter"/>
</dbReference>
<dbReference type="InterPro" id="IPR011990">
    <property type="entry name" value="TPR-like_helical_dom_sf"/>
</dbReference>
<keyword evidence="4" id="KW-0539">Nucleus</keyword>
<feature type="region of interest" description="Disordered" evidence="8">
    <location>
        <begin position="371"/>
        <end position="397"/>
    </location>
</feature>
<evidence type="ECO:0000256" key="3">
    <source>
        <dbReference type="ARBA" id="ARBA00022803"/>
    </source>
</evidence>
<sequence length="826" mass="93194">MIVQEPVQAAIWHCLNHHDYTDAIFLSERLYAEVNTEESLFLLATSYYRNGQNDHAYYILKDRIGNSPQCRYLLGMCAYELEKYAEAEATILENSTSGNNLDDEDLVKEFGEQAGFALLLLGKIAAKTERKSRAVDAWKKALKLNPFLWSSFELLCKMGEKKDPAEVFQINNIENLSMCQGNSISNLDSVIITNSLPSSENSDIFINTPEQVFSFNPIQMNHANVKLFSTPEESPSVHPLALSGIRPLAPSLQKSLRPRMKDVGSFQTPPNHESQPAFGQLFETSYDTLSTPDMISPTTLTESNNHHQSLAKRVRAQVDQFIGRKESIFQNCKPVFSQSTNVPVTKTPTIPLAVQPGQNVRRSSRLFSNSYSVKENNKSPSRNKFATPKSPSRKTKQRMVKCNLNKNANFAEMNTKNKIEKEKTETVTSADTKTEKSAIANTADNCLQQVVYMQKQSAEGLMSLLREIGQAYMDLSQFECAAAIERLNSLPPNQFKTSWVQCLLGLAYFEMLDFENSIKYFGEVHSKEPYRLEYMDIYSTALWHLQKEVTLSALAQDLISANKNSPITWCVSGNCFSLHKEHDTAIKFFQRAVQVDPNFPYAYTLLGHEYITTEELDKAMSCFRNAIRLDPRHYNAWFGIGTIYSKQERYQLAEMNYSKALSINPKSSVILCHIGVVQHALKDTEKALATFNTAIFNNPHSPLCKFHRGSIYFALGRHAEALKELEELKEIVPKESLVYYLIGKVHKKLGNTDLALMHFSWATDLDPKGGSSQIKEAFDPSIGRSENEVESPISPAPDEYQSESNSVPRFGPLNFNGLPDDSEDSF</sequence>
<feature type="repeat" description="TPR" evidence="7">
    <location>
        <begin position="600"/>
        <end position="633"/>
    </location>
</feature>
<keyword evidence="3 7" id="KW-0802">TPR repeat</keyword>
<evidence type="ECO:0000256" key="1">
    <source>
        <dbReference type="ARBA" id="ARBA00004123"/>
    </source>
</evidence>
<dbReference type="AlphaFoldDB" id="A0A6P7FTP6"/>
<evidence type="ECO:0000256" key="5">
    <source>
        <dbReference type="ARBA" id="ARBA00038210"/>
    </source>
</evidence>
<dbReference type="GO" id="GO:0016567">
    <property type="term" value="P:protein ubiquitination"/>
    <property type="evidence" value="ECO:0007669"/>
    <property type="project" value="TreeGrafter"/>
</dbReference>
<dbReference type="SUPFAM" id="SSF48452">
    <property type="entry name" value="TPR-like"/>
    <property type="match status" value="2"/>
</dbReference>
<comment type="similarity">
    <text evidence="5">Belongs to the APC3/CDC27 family.</text>
</comment>
<evidence type="ECO:0000313" key="9">
    <source>
        <dbReference type="RefSeq" id="XP_028136333.1"/>
    </source>
</evidence>
<organism evidence="9">
    <name type="scientific">Diabrotica virgifera virgifera</name>
    <name type="common">western corn rootworm</name>
    <dbReference type="NCBI Taxonomy" id="50390"/>
    <lineage>
        <taxon>Eukaryota</taxon>
        <taxon>Metazoa</taxon>
        <taxon>Ecdysozoa</taxon>
        <taxon>Arthropoda</taxon>
        <taxon>Hexapoda</taxon>
        <taxon>Insecta</taxon>
        <taxon>Pterygota</taxon>
        <taxon>Neoptera</taxon>
        <taxon>Endopterygota</taxon>
        <taxon>Coleoptera</taxon>
        <taxon>Polyphaga</taxon>
        <taxon>Cucujiformia</taxon>
        <taxon>Chrysomeloidea</taxon>
        <taxon>Chrysomelidae</taxon>
        <taxon>Galerucinae</taxon>
        <taxon>Diabroticina</taxon>
        <taxon>Diabroticites</taxon>
        <taxon>Diabrotica</taxon>
    </lineage>
</organism>
<protein>
    <recommendedName>
        <fullName evidence="6">Cell division cycle protein 27 homolog</fullName>
    </recommendedName>
</protein>
<dbReference type="InterPro" id="IPR019734">
    <property type="entry name" value="TPR_rpt"/>
</dbReference>
<evidence type="ECO:0000256" key="6">
    <source>
        <dbReference type="ARBA" id="ARBA00039307"/>
    </source>
</evidence>